<evidence type="ECO:0000313" key="2">
    <source>
        <dbReference type="Proteomes" id="UP000784294"/>
    </source>
</evidence>
<dbReference type="Proteomes" id="UP000784294">
    <property type="component" value="Unassembled WGS sequence"/>
</dbReference>
<reference evidence="1" key="1">
    <citation type="submission" date="2018-11" db="EMBL/GenBank/DDBJ databases">
        <authorList>
            <consortium name="Pathogen Informatics"/>
        </authorList>
    </citation>
    <scope>NUCLEOTIDE SEQUENCE</scope>
</reference>
<dbReference type="AlphaFoldDB" id="A0A3S5FDB6"/>
<proteinExistence type="predicted"/>
<protein>
    <submittedName>
        <fullName evidence="1">Uncharacterized protein</fullName>
    </submittedName>
</protein>
<sequence>MERCVYDAGGVELRNLTNLRPECLTARPTNSGVGRFTPGLSAKFWPYDVRQSYEPGPSDSHVLAPKHDNFGRVVNRRDGDLIPFSELEATVGIFRLPSSRQYSRDNLKRTQHYRPVGYWARPLSGFSNREDSYTSGFCMLEGLGVMGPTLTRL</sequence>
<accession>A0A3S5FDB6</accession>
<dbReference type="EMBL" id="CAAALY010034445">
    <property type="protein sequence ID" value="VEL17842.1"/>
    <property type="molecule type" value="Genomic_DNA"/>
</dbReference>
<comment type="caution">
    <text evidence="1">The sequence shown here is derived from an EMBL/GenBank/DDBJ whole genome shotgun (WGS) entry which is preliminary data.</text>
</comment>
<gene>
    <name evidence="1" type="ORF">PXEA_LOCUS11282</name>
</gene>
<keyword evidence="2" id="KW-1185">Reference proteome</keyword>
<organism evidence="1 2">
    <name type="scientific">Protopolystoma xenopodis</name>
    <dbReference type="NCBI Taxonomy" id="117903"/>
    <lineage>
        <taxon>Eukaryota</taxon>
        <taxon>Metazoa</taxon>
        <taxon>Spiralia</taxon>
        <taxon>Lophotrochozoa</taxon>
        <taxon>Platyhelminthes</taxon>
        <taxon>Monogenea</taxon>
        <taxon>Polyopisthocotylea</taxon>
        <taxon>Polystomatidea</taxon>
        <taxon>Polystomatidae</taxon>
        <taxon>Protopolystoma</taxon>
    </lineage>
</organism>
<evidence type="ECO:0000313" key="1">
    <source>
        <dbReference type="EMBL" id="VEL17842.1"/>
    </source>
</evidence>
<name>A0A3S5FDB6_9PLAT</name>